<feature type="transmembrane region" description="Helical" evidence="7">
    <location>
        <begin position="282"/>
        <end position="301"/>
    </location>
</feature>
<dbReference type="EC" id="2.3.1.225" evidence="7"/>
<dbReference type="PROSITE" id="PS50216">
    <property type="entry name" value="DHHC"/>
    <property type="match status" value="1"/>
</dbReference>
<dbReference type="Pfam" id="PF01529">
    <property type="entry name" value="DHHC"/>
    <property type="match status" value="1"/>
</dbReference>
<dbReference type="InterPro" id="IPR039859">
    <property type="entry name" value="PFA4/ZDH16/20/ERF2-like"/>
</dbReference>
<evidence type="ECO:0000313" key="9">
    <source>
        <dbReference type="EMBL" id="CAG6676925.1"/>
    </source>
</evidence>
<feature type="transmembrane region" description="Helical" evidence="7">
    <location>
        <begin position="187"/>
        <end position="210"/>
    </location>
</feature>
<comment type="similarity">
    <text evidence="7">Belongs to the DHHC palmitoyltransferase family.</text>
</comment>
<keyword evidence="2 7" id="KW-0808">Transferase</keyword>
<name>A0A8D8X092_9HEMI</name>
<evidence type="ECO:0000259" key="8">
    <source>
        <dbReference type="Pfam" id="PF01529"/>
    </source>
</evidence>
<feature type="domain" description="Palmitoyltransferase DHHC" evidence="8">
    <location>
        <begin position="142"/>
        <end position="317"/>
    </location>
</feature>
<evidence type="ECO:0000256" key="6">
    <source>
        <dbReference type="ARBA" id="ARBA00023315"/>
    </source>
</evidence>
<comment type="domain">
    <text evidence="7">The DHHC domain is required for palmitoyltransferase activity.</text>
</comment>
<feature type="transmembrane region" description="Helical" evidence="7">
    <location>
        <begin position="102"/>
        <end position="121"/>
    </location>
</feature>
<keyword evidence="6 7" id="KW-0012">Acyltransferase</keyword>
<comment type="subcellular location">
    <subcellularLocation>
        <location evidence="1">Membrane</location>
        <topology evidence="1">Multi-pass membrane protein</topology>
    </subcellularLocation>
</comment>
<keyword evidence="5 7" id="KW-0472">Membrane</keyword>
<dbReference type="GO" id="GO:0019706">
    <property type="term" value="F:protein-cysteine S-palmitoyltransferase activity"/>
    <property type="evidence" value="ECO:0007669"/>
    <property type="project" value="UniProtKB-EC"/>
</dbReference>
<comment type="catalytic activity">
    <reaction evidence="7">
        <text>L-cysteinyl-[protein] + hexadecanoyl-CoA = S-hexadecanoyl-L-cysteinyl-[protein] + CoA</text>
        <dbReference type="Rhea" id="RHEA:36683"/>
        <dbReference type="Rhea" id="RHEA-COMP:10131"/>
        <dbReference type="Rhea" id="RHEA-COMP:11032"/>
        <dbReference type="ChEBI" id="CHEBI:29950"/>
        <dbReference type="ChEBI" id="CHEBI:57287"/>
        <dbReference type="ChEBI" id="CHEBI:57379"/>
        <dbReference type="ChEBI" id="CHEBI:74151"/>
        <dbReference type="EC" id="2.3.1.225"/>
    </reaction>
</comment>
<evidence type="ECO:0000256" key="4">
    <source>
        <dbReference type="ARBA" id="ARBA00022989"/>
    </source>
</evidence>
<evidence type="ECO:0000256" key="5">
    <source>
        <dbReference type="ARBA" id="ARBA00023136"/>
    </source>
</evidence>
<keyword evidence="3 7" id="KW-0812">Transmembrane</keyword>
<organism evidence="9">
    <name type="scientific">Cacopsylla melanoneura</name>
    <dbReference type="NCBI Taxonomy" id="428564"/>
    <lineage>
        <taxon>Eukaryota</taxon>
        <taxon>Metazoa</taxon>
        <taxon>Ecdysozoa</taxon>
        <taxon>Arthropoda</taxon>
        <taxon>Hexapoda</taxon>
        <taxon>Insecta</taxon>
        <taxon>Pterygota</taxon>
        <taxon>Neoptera</taxon>
        <taxon>Paraneoptera</taxon>
        <taxon>Hemiptera</taxon>
        <taxon>Sternorrhyncha</taxon>
        <taxon>Psylloidea</taxon>
        <taxon>Psyllidae</taxon>
        <taxon>Psyllinae</taxon>
        <taxon>Cacopsylla</taxon>
    </lineage>
</organism>
<protein>
    <recommendedName>
        <fullName evidence="7">Palmitoyltransferase</fullName>
        <ecNumber evidence="7">2.3.1.225</ecNumber>
    </recommendedName>
</protein>
<dbReference type="GO" id="GO:0016020">
    <property type="term" value="C:membrane"/>
    <property type="evidence" value="ECO:0007669"/>
    <property type="project" value="UniProtKB-SubCell"/>
</dbReference>
<accession>A0A8D8X092</accession>
<dbReference type="InterPro" id="IPR001594">
    <property type="entry name" value="Palmitoyltrfase_DHHC"/>
</dbReference>
<dbReference type="AlphaFoldDB" id="A0A8D8X092"/>
<evidence type="ECO:0000256" key="1">
    <source>
        <dbReference type="ARBA" id="ARBA00004141"/>
    </source>
</evidence>
<proteinExistence type="inferred from homology"/>
<evidence type="ECO:0000256" key="3">
    <source>
        <dbReference type="ARBA" id="ARBA00022692"/>
    </source>
</evidence>
<feature type="transmembrane region" description="Helical" evidence="7">
    <location>
        <begin position="63"/>
        <end position="90"/>
    </location>
</feature>
<sequence>MRTRLKNILSSLCTSPVMLWNYISKQWQYFLLCIRSLFSNHHVSQSYVIDACLEPIYWVVDNFVIYIGPVFVVLVIVLTSFIVFLCYWIGVPFYWQKSPTLTIVLILFGNWILVNNMFHYYMGVKTMPGYPPQGGLIPEAVSICKKCISPKPPRTHHCSVCNKCILKMDHHCPWLNNCVGHWNHRYFFLYMVYTVLGCAFLIIFGLEVAYKEVYLGYDPYDYYDSLDDGSEEVMIGFPVHIDHSLPKEEWDLSPSHSNETLGEDLDPIPTGLDSYLPRYKCLVFMILMITGVFIALGLLSLHHAKMISRGETSIEALLNKLELGKDPAYINPYNFGSTQNWKLFLGVNYGRTFWRHVLLPSPHEPVGDALTWISNYSPLEARMENGVEATHAAAARELEKKMS</sequence>
<dbReference type="PANTHER" id="PTHR12246">
    <property type="entry name" value="PALMITOYLTRANSFERASE ZDHHC16"/>
    <property type="match status" value="1"/>
</dbReference>
<evidence type="ECO:0000256" key="7">
    <source>
        <dbReference type="RuleBase" id="RU079119"/>
    </source>
</evidence>
<evidence type="ECO:0000256" key="2">
    <source>
        <dbReference type="ARBA" id="ARBA00022679"/>
    </source>
</evidence>
<reference evidence="9" key="1">
    <citation type="submission" date="2021-05" db="EMBL/GenBank/DDBJ databases">
        <authorList>
            <person name="Alioto T."/>
            <person name="Alioto T."/>
            <person name="Gomez Garrido J."/>
        </authorList>
    </citation>
    <scope>NUCLEOTIDE SEQUENCE</scope>
</reference>
<dbReference type="EMBL" id="HBUF01240911">
    <property type="protein sequence ID" value="CAG6676925.1"/>
    <property type="molecule type" value="Transcribed_RNA"/>
</dbReference>
<keyword evidence="4 7" id="KW-1133">Transmembrane helix</keyword>